<dbReference type="SMART" id="SM00490">
    <property type="entry name" value="HELICc"/>
    <property type="match status" value="1"/>
</dbReference>
<dbReference type="InterPro" id="IPR014001">
    <property type="entry name" value="Helicase_ATP-bd"/>
</dbReference>
<dbReference type="GO" id="GO:0005524">
    <property type="term" value="F:ATP binding"/>
    <property type="evidence" value="ECO:0007669"/>
    <property type="project" value="UniProtKB-KW"/>
</dbReference>
<keyword evidence="1" id="KW-0547">Nucleotide-binding</keyword>
<dbReference type="EMBL" id="UZAG01016112">
    <property type="protein sequence ID" value="VDO25989.1"/>
    <property type="molecule type" value="Genomic_DNA"/>
</dbReference>
<evidence type="ECO:0000259" key="7">
    <source>
        <dbReference type="PROSITE" id="PS51194"/>
    </source>
</evidence>
<keyword evidence="4" id="KW-0067">ATP-binding</keyword>
<dbReference type="InterPro" id="IPR001650">
    <property type="entry name" value="Helicase_C-like"/>
</dbReference>
<feature type="domain" description="Helicase C-terminal" evidence="7">
    <location>
        <begin position="1231"/>
        <end position="1389"/>
    </location>
</feature>
<dbReference type="WBParaSite" id="BTMF_0000977901-mRNA-1">
    <property type="protein sequence ID" value="BTMF_0000977901-mRNA-1"/>
    <property type="gene ID" value="BTMF_0000977901"/>
</dbReference>
<keyword evidence="9" id="KW-1185">Reference proteome</keyword>
<evidence type="ECO:0000256" key="5">
    <source>
        <dbReference type="SAM" id="MobiDB-lite"/>
    </source>
</evidence>
<dbReference type="PANTHER" id="PTHR44533:SF4">
    <property type="entry name" value="DEAD_H RNA HELICASE, PUTATIVE-RELATED"/>
    <property type="match status" value="1"/>
</dbReference>
<dbReference type="Pfam" id="PF26076">
    <property type="entry name" value="WHD_DDX60"/>
    <property type="match status" value="1"/>
</dbReference>
<dbReference type="Pfam" id="PF00270">
    <property type="entry name" value="DEAD"/>
    <property type="match status" value="1"/>
</dbReference>
<reference evidence="10" key="1">
    <citation type="submission" date="2017-02" db="UniProtKB">
        <authorList>
            <consortium name="WormBaseParasite"/>
        </authorList>
    </citation>
    <scope>IDENTIFICATION</scope>
</reference>
<dbReference type="GO" id="GO:0005737">
    <property type="term" value="C:cytoplasm"/>
    <property type="evidence" value="ECO:0007669"/>
    <property type="project" value="TreeGrafter"/>
</dbReference>
<evidence type="ECO:0000256" key="4">
    <source>
        <dbReference type="ARBA" id="ARBA00022840"/>
    </source>
</evidence>
<organism evidence="10">
    <name type="scientific">Brugia timori</name>
    <dbReference type="NCBI Taxonomy" id="42155"/>
    <lineage>
        <taxon>Eukaryota</taxon>
        <taxon>Metazoa</taxon>
        <taxon>Ecdysozoa</taxon>
        <taxon>Nematoda</taxon>
        <taxon>Chromadorea</taxon>
        <taxon>Rhabditida</taxon>
        <taxon>Spirurina</taxon>
        <taxon>Spiruromorpha</taxon>
        <taxon>Filarioidea</taxon>
        <taxon>Onchocercidae</taxon>
        <taxon>Brugia</taxon>
    </lineage>
</organism>
<feature type="region of interest" description="Disordered" evidence="5">
    <location>
        <begin position="564"/>
        <end position="595"/>
    </location>
</feature>
<evidence type="ECO:0000256" key="3">
    <source>
        <dbReference type="ARBA" id="ARBA00022806"/>
    </source>
</evidence>
<dbReference type="InterPro" id="IPR055124">
    <property type="entry name" value="PIN-like_DDX60"/>
</dbReference>
<feature type="region of interest" description="Disordered" evidence="5">
    <location>
        <begin position="31"/>
        <end position="65"/>
    </location>
</feature>
<dbReference type="Proteomes" id="UP000280834">
    <property type="component" value="Unassembled WGS sequence"/>
</dbReference>
<dbReference type="FunFam" id="3.40.50.300:FF:001039">
    <property type="entry name" value="ATP-dependent RNA helicase DDX60"/>
    <property type="match status" value="1"/>
</dbReference>
<dbReference type="GO" id="GO:0003676">
    <property type="term" value="F:nucleic acid binding"/>
    <property type="evidence" value="ECO:0007669"/>
    <property type="project" value="InterPro"/>
</dbReference>
<protein>
    <submittedName>
        <fullName evidence="10">DEAD/DEAH box helicase</fullName>
    </submittedName>
</protein>
<dbReference type="GO" id="GO:0016787">
    <property type="term" value="F:hydrolase activity"/>
    <property type="evidence" value="ECO:0007669"/>
    <property type="project" value="UniProtKB-KW"/>
</dbReference>
<dbReference type="Pfam" id="PF00271">
    <property type="entry name" value="Helicase_C"/>
    <property type="match status" value="1"/>
</dbReference>
<gene>
    <name evidence="8" type="ORF">BTMF_LOCUS7830</name>
</gene>
<dbReference type="STRING" id="42155.A0A0R3QPZ4"/>
<evidence type="ECO:0000313" key="10">
    <source>
        <dbReference type="WBParaSite" id="BTMF_0000977901-mRNA-1"/>
    </source>
</evidence>
<keyword evidence="3" id="KW-0347">Helicase</keyword>
<accession>A0A0R3QPZ4</accession>
<feature type="compositionally biased region" description="Polar residues" evidence="5">
    <location>
        <begin position="49"/>
        <end position="61"/>
    </location>
</feature>
<dbReference type="InterPro" id="IPR052431">
    <property type="entry name" value="SKI2_subfamily_helicases"/>
</dbReference>
<evidence type="ECO:0000259" key="6">
    <source>
        <dbReference type="PROSITE" id="PS51192"/>
    </source>
</evidence>
<evidence type="ECO:0000313" key="9">
    <source>
        <dbReference type="Proteomes" id="UP000280834"/>
    </source>
</evidence>
<name>A0A0R3QPZ4_9BILA</name>
<dbReference type="InterPro" id="IPR027417">
    <property type="entry name" value="P-loop_NTPase"/>
</dbReference>
<dbReference type="InterPro" id="IPR011545">
    <property type="entry name" value="DEAD/DEAH_box_helicase_dom"/>
</dbReference>
<dbReference type="SUPFAM" id="SSF52540">
    <property type="entry name" value="P-loop containing nucleoside triphosphate hydrolases"/>
    <property type="match status" value="1"/>
</dbReference>
<sequence length="1532" mass="174804">MSNSDNLDKFIEMDSIPIKKSAISKIAINPEEENGLFTEENNDSDTEDGMSTSTSSKINIESESEDEGAGDIVITNDFTVGDVNLVEVLNRFNSKYDNIISEFADVEIFLISLDGLLIELTAHSYLNWTLGGQTIIIAKQIEILLKQLSNLGGKFKLIWFTDLSAIYVKDTILNFLRSFVAAYLLQSQWAADVDHFANPSDSLWLSYLHELMPSFLLIGVDDVSENVVADTALGFKQLLASIALQALASTIPVVYLNGLVVNLCSVYSHRVEPHMVDFKGWTDYLIQLWVEKKDEVHRNINLSSCKSVSQLWAQIIGDNKKSGGLPKESDALTSAVLISSLICERRGTERRYFEENKASKRGIDFIKFRRTLLNSCSSFLDTLDIKQHPLSFSLIDLWDGPFIAGIYDAINSGVKVLPYRLQQEFAHLHKQACLELSLEVDIDDALFDSAIKEEDSKKPALLPINSALLNLYAPEMLSAFPDYSQEMESSTFKQFLMRVKWRLDAIEEPYTKPEERIDNEYRMKNKNKNKQKLSKWYEFFAESLEGRGSSLLVDFSRTPRGFASKFTDQTDKKKEKQQWQPKGKGNGPKGKGAVKSKKELILEANRNKKNEKLAEDEKQMVRFAVQQGKNAMFILENLMNKLELGSSRAMCIYQQMLRMSEDFSSLEGKDLLEKRRIRAVPIINKLKDLFTLYWQHLDDKQKEYVTDLWVSLGFEKSKKSTAFSESRLTLNMNMIYYQLAYGGEIIDIRSDPQKDDRVTGFQPDAWQRRMLDAVDKNHSAVIIAPTSAGKTFVSYYCIERVLRQSDEDMVVYVSPSKALLNQVCGSVYARFHNKTLTGGKTLFGTLLLEHFENPMNCQVLILFPIFSVLVTIPECLENLLLSTNPVVQAMIDKIKYVIFDEVHCISASPDAHIWEHLLLLIRCPFLALSATISNATVLHQWLQSAEKSKNICAPLNEVELITYGERYSELELAVQRINPTIDTAVPDGTAVNSMVQHFMPYGVYKPVKLSMFGIPDDQQLTARQILDLYHALAEVDPVVKEEFEPCSFFNYKLGGEKIWLTREDIRRLEVALKNRFLEWFGINPERANKVLQQIGKNVEQELDFRSRPFDQRAAAMKSIAPLVLELRDKELLPAICFNEDRRMCEKLAQQLFDYLEMQQKEFEASAEYKKYEIKDEEKIAKMMKRKRDAAATKEKKKSKAVDKFERAETEELEHKEQVVDDYDPLAAMRLRLDMVLERFKLHGRQRDVDLYQKVTARLTKDRISGRETTKLLFKLFERGIGFHHPGLNSKERGAVEILFRSGHLAILFSTSTLALGINMPCKTVLFGVDDANLTPLQFRQMSGRAGRRGFDHSGSVIFMSIPTAKIRRLLTASLSTLRGNLPFTTSYILRLFGYIHQEDSMMSKLRSGNQKFSPFELRLQTVLSFLTNSFILYTRAELSSTVQKQLRLYTLFAVQVLRSLDLLNENGELSGLASLVCHLSGNEPGNLLFAHLLQNGVFHNLCRDNTVSREEMKSQLVLIFAHLFTNLRLPLN</sequence>
<dbReference type="SMART" id="SM00487">
    <property type="entry name" value="DEXDc"/>
    <property type="match status" value="1"/>
</dbReference>
<dbReference type="PANTHER" id="PTHR44533">
    <property type="entry name" value="DEAD/H RNA HELICASE, PUTATIVE-RELATED"/>
    <property type="match status" value="1"/>
</dbReference>
<dbReference type="InterPro" id="IPR059032">
    <property type="entry name" value="WHD_DDX60"/>
</dbReference>
<dbReference type="GO" id="GO:0004386">
    <property type="term" value="F:helicase activity"/>
    <property type="evidence" value="ECO:0007669"/>
    <property type="project" value="UniProtKB-KW"/>
</dbReference>
<feature type="domain" description="Helicase ATP-binding" evidence="6">
    <location>
        <begin position="771"/>
        <end position="950"/>
    </location>
</feature>
<evidence type="ECO:0000256" key="2">
    <source>
        <dbReference type="ARBA" id="ARBA00022801"/>
    </source>
</evidence>
<feature type="compositionally biased region" description="Acidic residues" evidence="5">
    <location>
        <begin position="31"/>
        <end position="48"/>
    </location>
</feature>
<proteinExistence type="predicted"/>
<feature type="compositionally biased region" description="Basic and acidic residues" evidence="5">
    <location>
        <begin position="568"/>
        <end position="577"/>
    </location>
</feature>
<evidence type="ECO:0000256" key="1">
    <source>
        <dbReference type="ARBA" id="ARBA00022741"/>
    </source>
</evidence>
<keyword evidence="2" id="KW-0378">Hydrolase</keyword>
<dbReference type="PROSITE" id="PS51194">
    <property type="entry name" value="HELICASE_CTER"/>
    <property type="match status" value="1"/>
</dbReference>
<dbReference type="Pfam" id="PF23002">
    <property type="entry name" value="PIN-like_DDX60"/>
    <property type="match status" value="1"/>
</dbReference>
<dbReference type="PROSITE" id="PS51192">
    <property type="entry name" value="HELICASE_ATP_BIND_1"/>
    <property type="match status" value="1"/>
</dbReference>
<reference evidence="8 9" key="2">
    <citation type="submission" date="2018-11" db="EMBL/GenBank/DDBJ databases">
        <authorList>
            <consortium name="Pathogen Informatics"/>
        </authorList>
    </citation>
    <scope>NUCLEOTIDE SEQUENCE [LARGE SCALE GENOMIC DNA]</scope>
</reference>
<dbReference type="Gene3D" id="3.40.50.300">
    <property type="entry name" value="P-loop containing nucleotide triphosphate hydrolases"/>
    <property type="match status" value="2"/>
</dbReference>
<evidence type="ECO:0000313" key="8">
    <source>
        <dbReference type="EMBL" id="VDO25989.1"/>
    </source>
</evidence>